<feature type="region of interest" description="Disordered" evidence="1">
    <location>
        <begin position="338"/>
        <end position="377"/>
    </location>
</feature>
<evidence type="ECO:0000313" key="2">
    <source>
        <dbReference type="EMBL" id="KAL3691896.1"/>
    </source>
</evidence>
<dbReference type="Gene3D" id="1.10.600.10">
    <property type="entry name" value="Farnesyl Diphosphate Synthase"/>
    <property type="match status" value="1"/>
</dbReference>
<evidence type="ECO:0000313" key="3">
    <source>
        <dbReference type="Proteomes" id="UP001633002"/>
    </source>
</evidence>
<dbReference type="AlphaFoldDB" id="A0ABD3HM55"/>
<name>A0ABD3HM55_9MARC</name>
<keyword evidence="3" id="KW-1185">Reference proteome</keyword>
<sequence length="377" mass="40757">MVSAEGSPVPIPANLEVTNGPNELLGKEIKAFLHSLKYDDHIIRTAYANYESRDVQAVLGFVFSTIIIRIDNLCNEVPTTMIPEIKRSILDWGSGDKSQRIHAHLAHLQLVLHIELPKYHGPVVSAILITSTIEFLVGCAMESLVPKGIACPTTSSRFPVYLREKTGLGYFNFPEELFPASALVLLDNVHVTSTPPLHVEPGTNGKPCAGHGRLVSALSLVMSRSSRARSVLSPRGENVRRLILVSILVALDFLLDLLESCRVVIEQHLVDAEVAEGLKILSSYYQEIELIVECSVPSPLELEESEHQDEDLGRVIQLFGTPCELELEGDVFEVVQPSSEDVEVPGVPGTGADGAGDTISGGAARSTPSSGAGEVRT</sequence>
<proteinExistence type="predicted"/>
<comment type="caution">
    <text evidence="2">The sequence shown here is derived from an EMBL/GenBank/DDBJ whole genome shotgun (WGS) entry which is preliminary data.</text>
</comment>
<organism evidence="2 3">
    <name type="scientific">Riccia sorocarpa</name>
    <dbReference type="NCBI Taxonomy" id="122646"/>
    <lineage>
        <taxon>Eukaryota</taxon>
        <taxon>Viridiplantae</taxon>
        <taxon>Streptophyta</taxon>
        <taxon>Embryophyta</taxon>
        <taxon>Marchantiophyta</taxon>
        <taxon>Marchantiopsida</taxon>
        <taxon>Marchantiidae</taxon>
        <taxon>Marchantiales</taxon>
        <taxon>Ricciaceae</taxon>
        <taxon>Riccia</taxon>
    </lineage>
</organism>
<dbReference type="EMBL" id="JBJQOH010000003">
    <property type="protein sequence ID" value="KAL3691896.1"/>
    <property type="molecule type" value="Genomic_DNA"/>
</dbReference>
<dbReference type="Proteomes" id="UP001633002">
    <property type="component" value="Unassembled WGS sequence"/>
</dbReference>
<reference evidence="2 3" key="1">
    <citation type="submission" date="2024-09" db="EMBL/GenBank/DDBJ databases">
        <title>Chromosome-scale assembly of Riccia sorocarpa.</title>
        <authorList>
            <person name="Paukszto L."/>
        </authorList>
    </citation>
    <scope>NUCLEOTIDE SEQUENCE [LARGE SCALE GENOMIC DNA]</scope>
    <source>
        <strain evidence="2">LP-2024</strain>
        <tissue evidence="2">Aerial parts of the thallus</tissue>
    </source>
</reference>
<dbReference type="InterPro" id="IPR008949">
    <property type="entry name" value="Isoprenoid_synthase_dom_sf"/>
</dbReference>
<evidence type="ECO:0000256" key="1">
    <source>
        <dbReference type="SAM" id="MobiDB-lite"/>
    </source>
</evidence>
<gene>
    <name evidence="2" type="ORF">R1sor_005547</name>
</gene>
<accession>A0ABD3HM55</accession>
<protein>
    <submittedName>
        <fullName evidence="2">Uncharacterized protein</fullName>
    </submittedName>
</protein>